<organism evidence="1 2">
    <name type="scientific">Flexivirga endophytica</name>
    <dbReference type="NCBI Taxonomy" id="1849103"/>
    <lineage>
        <taxon>Bacteria</taxon>
        <taxon>Bacillati</taxon>
        <taxon>Actinomycetota</taxon>
        <taxon>Actinomycetes</taxon>
        <taxon>Micrococcales</taxon>
        <taxon>Dermacoccaceae</taxon>
        <taxon>Flexivirga</taxon>
    </lineage>
</organism>
<reference evidence="1" key="1">
    <citation type="journal article" date="2014" name="Int. J. Syst. Evol. Microbiol.">
        <title>Complete genome sequence of Corynebacterium casei LMG S-19264T (=DSM 44701T), isolated from a smear-ripened cheese.</title>
        <authorList>
            <consortium name="US DOE Joint Genome Institute (JGI-PGF)"/>
            <person name="Walter F."/>
            <person name="Albersmeier A."/>
            <person name="Kalinowski J."/>
            <person name="Ruckert C."/>
        </authorList>
    </citation>
    <scope>NUCLEOTIDE SEQUENCE</scope>
    <source>
        <strain evidence="1">CGMCC 1.15085</strain>
    </source>
</reference>
<keyword evidence="2" id="KW-1185">Reference proteome</keyword>
<gene>
    <name evidence="1" type="ORF">GCM10011492_08030</name>
</gene>
<evidence type="ECO:0000313" key="2">
    <source>
        <dbReference type="Proteomes" id="UP000636793"/>
    </source>
</evidence>
<dbReference type="SUPFAM" id="SSF55486">
    <property type="entry name" value="Metalloproteases ('zincins'), catalytic domain"/>
    <property type="match status" value="1"/>
</dbReference>
<sequence>MPIAMSREDFEDAAADAMDTIPQDLLDRLDNVAITVEDEPQPGSVPGLLGLYVGVPLTQRDSGYGLGNLPDRIYIYRGPLTRYCHTRDQLLHQIRVTVLHEIGHHFGISDERLHELGWG</sequence>
<comment type="caution">
    <text evidence="1">The sequence shown here is derived from an EMBL/GenBank/DDBJ whole genome shotgun (WGS) entry which is preliminary data.</text>
</comment>
<accession>A0A916WQN3</accession>
<dbReference type="CDD" id="cd12952">
    <property type="entry name" value="MMP_ACEL2062"/>
    <property type="match status" value="1"/>
</dbReference>
<dbReference type="Gene3D" id="3.30.2010.20">
    <property type="match status" value="1"/>
</dbReference>
<dbReference type="RefSeq" id="WP_188835618.1">
    <property type="nucleotide sequence ID" value="NZ_BMHI01000001.1"/>
</dbReference>
<dbReference type="Pfam" id="PF06262">
    <property type="entry name" value="Zincin_1"/>
    <property type="match status" value="1"/>
</dbReference>
<protein>
    <recommendedName>
        <fullName evidence="3">Metallopeptidase family protein</fullName>
    </recommendedName>
</protein>
<dbReference type="InterPro" id="IPR038555">
    <property type="entry name" value="Zincin_1_sf"/>
</dbReference>
<name>A0A916WQN3_9MICO</name>
<evidence type="ECO:0000313" key="1">
    <source>
        <dbReference type="EMBL" id="GGB20510.1"/>
    </source>
</evidence>
<dbReference type="Proteomes" id="UP000636793">
    <property type="component" value="Unassembled WGS sequence"/>
</dbReference>
<dbReference type="InterPro" id="IPR010428">
    <property type="entry name" value="Zincin_1"/>
</dbReference>
<evidence type="ECO:0008006" key="3">
    <source>
        <dbReference type="Google" id="ProtNLM"/>
    </source>
</evidence>
<reference evidence="1" key="2">
    <citation type="submission" date="2020-09" db="EMBL/GenBank/DDBJ databases">
        <authorList>
            <person name="Sun Q."/>
            <person name="Zhou Y."/>
        </authorList>
    </citation>
    <scope>NUCLEOTIDE SEQUENCE</scope>
    <source>
        <strain evidence="1">CGMCC 1.15085</strain>
    </source>
</reference>
<dbReference type="EMBL" id="BMHI01000001">
    <property type="protein sequence ID" value="GGB20510.1"/>
    <property type="molecule type" value="Genomic_DNA"/>
</dbReference>
<dbReference type="AlphaFoldDB" id="A0A916WQN3"/>
<proteinExistence type="predicted"/>